<dbReference type="InterPro" id="IPR012337">
    <property type="entry name" value="RNaseH-like_sf"/>
</dbReference>
<dbReference type="FunFam" id="3.30.420.10:FF:000032">
    <property type="entry name" value="Retrovirus-related Pol polyprotein from transposon 297-like Protein"/>
    <property type="match status" value="1"/>
</dbReference>
<proteinExistence type="predicted"/>
<feature type="domain" description="Integrase catalytic" evidence="1">
    <location>
        <begin position="32"/>
        <end position="190"/>
    </location>
</feature>
<sequence>MEKEVQSFQIGCVVCNLQKDRAEPRAPLKPIEVSYPLEVVALDFLSLRRPNDLYQNILVMTDMFTRYSWAVATRDQTAKTTVRVIWSTIIQPFGCPSRFHSDQGPNFESELMKQLCSMYGISKSRTTPYHPAGNGRAERMNQTLLNMLRTLEVEKQSRWPEHLPELLHAYNNVVHSATGFTPSYLMFGRHLRLPVDVNLGVLDDHPRHDLQGWVSEHHKKLLHAYDLARKKMTDAARDEKKYYDQRAKANALLPGERVWVRDRDRQDHGKLHSWWKRQPHVIVDLVGDSGLVYRVKPEKGGKERTLHRNALKPCIAPTNDLPIEP</sequence>
<dbReference type="Pfam" id="PF00665">
    <property type="entry name" value="rve"/>
    <property type="match status" value="1"/>
</dbReference>
<name>A0A8C5DZX2_GOUWI</name>
<dbReference type="GO" id="GO:0015074">
    <property type="term" value="P:DNA integration"/>
    <property type="evidence" value="ECO:0007669"/>
    <property type="project" value="InterPro"/>
</dbReference>
<dbReference type="PROSITE" id="PS50994">
    <property type="entry name" value="INTEGRASE"/>
    <property type="match status" value="1"/>
</dbReference>
<protein>
    <recommendedName>
        <fullName evidence="1">Integrase catalytic domain-containing protein</fullName>
    </recommendedName>
</protein>
<reference evidence="2" key="3">
    <citation type="submission" date="2025-09" db="UniProtKB">
        <authorList>
            <consortium name="Ensembl"/>
        </authorList>
    </citation>
    <scope>IDENTIFICATION</scope>
</reference>
<dbReference type="Ensembl" id="ENSGWIT00000015891.1">
    <property type="protein sequence ID" value="ENSGWIP00000014373.1"/>
    <property type="gene ID" value="ENSGWIG00000008129.1"/>
</dbReference>
<keyword evidence="3" id="KW-1185">Reference proteome</keyword>
<evidence type="ECO:0000313" key="2">
    <source>
        <dbReference type="Ensembl" id="ENSGWIP00000014373.1"/>
    </source>
</evidence>
<dbReference type="InterPro" id="IPR036397">
    <property type="entry name" value="RNaseH_sf"/>
</dbReference>
<dbReference type="GO" id="GO:0003676">
    <property type="term" value="F:nucleic acid binding"/>
    <property type="evidence" value="ECO:0007669"/>
    <property type="project" value="InterPro"/>
</dbReference>
<dbReference type="InterPro" id="IPR050951">
    <property type="entry name" value="Retrovirus_Pol_polyprotein"/>
</dbReference>
<accession>A0A8C5DZX2</accession>
<dbReference type="PANTHER" id="PTHR37984:SF15">
    <property type="entry name" value="INTEGRASE CATALYTIC DOMAIN-CONTAINING PROTEIN"/>
    <property type="match status" value="1"/>
</dbReference>
<dbReference type="InterPro" id="IPR001584">
    <property type="entry name" value="Integrase_cat-core"/>
</dbReference>
<dbReference type="AlphaFoldDB" id="A0A8C5DZX2"/>
<reference evidence="2" key="1">
    <citation type="submission" date="2020-06" db="EMBL/GenBank/DDBJ databases">
        <authorList>
            <consortium name="Wellcome Sanger Institute Data Sharing"/>
        </authorList>
    </citation>
    <scope>NUCLEOTIDE SEQUENCE [LARGE SCALE GENOMIC DNA]</scope>
</reference>
<evidence type="ECO:0000259" key="1">
    <source>
        <dbReference type="PROSITE" id="PS50994"/>
    </source>
</evidence>
<dbReference type="Proteomes" id="UP000694680">
    <property type="component" value="Chromosome 8"/>
</dbReference>
<dbReference type="SUPFAM" id="SSF53098">
    <property type="entry name" value="Ribonuclease H-like"/>
    <property type="match status" value="1"/>
</dbReference>
<reference evidence="2" key="2">
    <citation type="submission" date="2025-08" db="UniProtKB">
        <authorList>
            <consortium name="Ensembl"/>
        </authorList>
    </citation>
    <scope>IDENTIFICATION</scope>
</reference>
<dbReference type="PANTHER" id="PTHR37984">
    <property type="entry name" value="PROTEIN CBG26694"/>
    <property type="match status" value="1"/>
</dbReference>
<dbReference type="Gene3D" id="3.30.420.10">
    <property type="entry name" value="Ribonuclease H-like superfamily/Ribonuclease H"/>
    <property type="match status" value="1"/>
</dbReference>
<organism evidence="2 3">
    <name type="scientific">Gouania willdenowi</name>
    <name type="common">Blunt-snouted clingfish</name>
    <name type="synonym">Lepadogaster willdenowi</name>
    <dbReference type="NCBI Taxonomy" id="441366"/>
    <lineage>
        <taxon>Eukaryota</taxon>
        <taxon>Metazoa</taxon>
        <taxon>Chordata</taxon>
        <taxon>Craniata</taxon>
        <taxon>Vertebrata</taxon>
        <taxon>Euteleostomi</taxon>
        <taxon>Actinopterygii</taxon>
        <taxon>Neopterygii</taxon>
        <taxon>Teleostei</taxon>
        <taxon>Neoteleostei</taxon>
        <taxon>Acanthomorphata</taxon>
        <taxon>Ovalentaria</taxon>
        <taxon>Blenniimorphae</taxon>
        <taxon>Blenniiformes</taxon>
        <taxon>Gobiesocoidei</taxon>
        <taxon>Gobiesocidae</taxon>
        <taxon>Gobiesocinae</taxon>
        <taxon>Gouania</taxon>
    </lineage>
</organism>
<evidence type="ECO:0000313" key="3">
    <source>
        <dbReference type="Proteomes" id="UP000694680"/>
    </source>
</evidence>